<organism evidence="3 4">
    <name type="scientific">Bremerella cremea</name>
    <dbReference type="NCBI Taxonomy" id="1031537"/>
    <lineage>
        <taxon>Bacteria</taxon>
        <taxon>Pseudomonadati</taxon>
        <taxon>Planctomycetota</taxon>
        <taxon>Planctomycetia</taxon>
        <taxon>Pirellulales</taxon>
        <taxon>Pirellulaceae</taxon>
        <taxon>Bremerella</taxon>
    </lineage>
</organism>
<dbReference type="InterPro" id="IPR002035">
    <property type="entry name" value="VWF_A"/>
</dbReference>
<sequence>MLFVYSALAWGFALISLPVLIHLINMMRHRRVQWAAMDFLMQSHRRMKHWVMIRQLLLLLTRMAAIALIVAMLAGLITTQTWSNMLADRVTHHLILLDDTFSMGERLGGDTAFDAGIQTTNRLIEQLAEQDQPQRISVMLYSDILRNGPEEAAPNLASRMRVDMDSTSITKLQELLGTLSPTEQTVPLAEVLQRGSEVAAQFDQTEVAKLYLVSDFREKDWGAEAAVRDPLARLEERSVEMNWINCARLPQDNLAITDVTVGNGTIVPGVPTIVKVSVRNFGEQAAMDVRLQVDLFGSSSGNADISQAGHSLERLGEQLPINFDEIPAGDQVTRQTQIIFPADGSQVLSFHLPDDALLLDNNRYVAVDVQSSIPVLIVDGDPKLTNAFYLQSVFNPAPNVTTGVTPTTSSTSFLTSAELKDLQKFENIFIIDPPQFDERVITTLKQYVESGGGLIWYLGPGTNEIGLSDLTTAGLLPANLQAVEELEQNIPDGPPDFVPGDNPVFRIFAGEKNPFLRRLIVSKYFPVPPEFLSEKPADVQILGSLRNDAPLVVQQPLGQGQVVTFLTSLGPQWNSWATNPSFIVTVLELRNYSSKSRVSGAALPVGSEIAVIAPLSEYRSDVQFYAPGFVAPGTSQLPTVRSERVEFATLGGTLDGKAVLAGVDKVTGKFLTGQAGVYEAWLTKVDGSNEVRRSTLVPDVPESDLLGMNETNLRQLYPSVTFNYFSASAWQYDDAAQQGTNWQTILLALVVGALLLEQVLAYYASYHPATAGGTAA</sequence>
<keyword evidence="1" id="KW-1133">Transmembrane helix</keyword>
<dbReference type="RefSeq" id="WP_114366754.1">
    <property type="nucleotide sequence ID" value="NZ_QPEX01000006.1"/>
</dbReference>
<keyword evidence="1" id="KW-0472">Membrane</keyword>
<name>A0A368KX79_9BACT</name>
<feature type="domain" description="VWFA" evidence="2">
    <location>
        <begin position="92"/>
        <end position="315"/>
    </location>
</feature>
<gene>
    <name evidence="3" type="ORF">DTL42_00715</name>
</gene>
<dbReference type="AlphaFoldDB" id="A0A368KX79"/>
<feature type="transmembrane region" description="Helical" evidence="1">
    <location>
        <begin position="56"/>
        <end position="77"/>
    </location>
</feature>
<reference evidence="3 4" key="1">
    <citation type="submission" date="2018-07" db="EMBL/GenBank/DDBJ databases">
        <title>Comparative genomes isolates from brazilian mangrove.</title>
        <authorList>
            <person name="De Araujo J.E."/>
            <person name="Taketani R.G."/>
            <person name="Silva M.C.P."/>
            <person name="Lourenco M.V."/>
            <person name="Oliveira V.M."/>
            <person name="Andreote F.D."/>
        </authorList>
    </citation>
    <scope>NUCLEOTIDE SEQUENCE [LARGE SCALE GENOMIC DNA]</scope>
    <source>
        <strain evidence="3 4">HEX PRIS-MGV</strain>
    </source>
</reference>
<dbReference type="SUPFAM" id="SSF52317">
    <property type="entry name" value="Class I glutamine amidotransferase-like"/>
    <property type="match status" value="1"/>
</dbReference>
<evidence type="ECO:0000313" key="3">
    <source>
        <dbReference type="EMBL" id="RCS55945.1"/>
    </source>
</evidence>
<dbReference type="Gene3D" id="3.40.50.880">
    <property type="match status" value="1"/>
</dbReference>
<accession>A0A368KX79</accession>
<dbReference type="Proteomes" id="UP000253562">
    <property type="component" value="Unassembled WGS sequence"/>
</dbReference>
<feature type="transmembrane region" description="Helical" evidence="1">
    <location>
        <begin position="6"/>
        <end position="24"/>
    </location>
</feature>
<proteinExistence type="predicted"/>
<keyword evidence="1" id="KW-0812">Transmembrane</keyword>
<dbReference type="PROSITE" id="PS50234">
    <property type="entry name" value="VWFA"/>
    <property type="match status" value="1"/>
</dbReference>
<protein>
    <recommendedName>
        <fullName evidence="2">VWFA domain-containing protein</fullName>
    </recommendedName>
</protein>
<evidence type="ECO:0000313" key="4">
    <source>
        <dbReference type="Proteomes" id="UP000253562"/>
    </source>
</evidence>
<dbReference type="InterPro" id="IPR029062">
    <property type="entry name" value="Class_I_gatase-like"/>
</dbReference>
<dbReference type="InterPro" id="IPR036465">
    <property type="entry name" value="vWFA_dom_sf"/>
</dbReference>
<dbReference type="InterPro" id="IPR011933">
    <property type="entry name" value="Double_TM_dom"/>
</dbReference>
<evidence type="ECO:0000259" key="2">
    <source>
        <dbReference type="PROSITE" id="PS50234"/>
    </source>
</evidence>
<comment type="caution">
    <text evidence="3">The sequence shown here is derived from an EMBL/GenBank/DDBJ whole genome shotgun (WGS) entry which is preliminary data.</text>
</comment>
<dbReference type="OrthoDB" id="237862at2"/>
<dbReference type="EMBL" id="QPEX01000006">
    <property type="protein sequence ID" value="RCS55945.1"/>
    <property type="molecule type" value="Genomic_DNA"/>
</dbReference>
<dbReference type="InterPro" id="IPR024163">
    <property type="entry name" value="Aerotolerance_reg_N"/>
</dbReference>
<dbReference type="NCBIfam" id="TIGR02226">
    <property type="entry name" value="two_anch"/>
    <property type="match status" value="1"/>
</dbReference>
<dbReference type="Pfam" id="PF07584">
    <property type="entry name" value="BatA"/>
    <property type="match status" value="1"/>
</dbReference>
<dbReference type="PANTHER" id="PTHR37464">
    <property type="entry name" value="BLL2463 PROTEIN"/>
    <property type="match status" value="1"/>
</dbReference>
<dbReference type="SUPFAM" id="SSF53300">
    <property type="entry name" value="vWA-like"/>
    <property type="match status" value="1"/>
</dbReference>
<evidence type="ECO:0000256" key="1">
    <source>
        <dbReference type="SAM" id="Phobius"/>
    </source>
</evidence>
<dbReference type="PANTHER" id="PTHR37464:SF1">
    <property type="entry name" value="BLL2463 PROTEIN"/>
    <property type="match status" value="1"/>
</dbReference>